<dbReference type="InterPro" id="IPR018067">
    <property type="entry name" value="PP2A_PR55_CS"/>
</dbReference>
<dbReference type="InterPro" id="IPR015943">
    <property type="entry name" value="WD40/YVTN_repeat-like_dom_sf"/>
</dbReference>
<dbReference type="AlphaFoldDB" id="A0A7S4P9G0"/>
<keyword evidence="2" id="KW-0853">WD repeat</keyword>
<dbReference type="GO" id="GO:0019888">
    <property type="term" value="F:protein phosphatase regulator activity"/>
    <property type="evidence" value="ECO:0007669"/>
    <property type="project" value="InterPro"/>
</dbReference>
<comment type="similarity">
    <text evidence="1">Belongs to the phosphatase 2A regulatory subunit B family.</text>
</comment>
<dbReference type="EMBL" id="HBKR01031331">
    <property type="protein sequence ID" value="CAE2327235.1"/>
    <property type="molecule type" value="Transcribed_RNA"/>
</dbReference>
<sequence>MAQELDWKFGQVFGDKTEVEDVADVDIVSAIEFDLSGDFLAAGDRGGRVVLFEREISKDKGTHFKFFYEFQSHEPEFDYLKSLEIEEKINKIRWFPRRWAQSHQLLTTNDKTIKLWKVSEKQMNYVDRDSIPGALSVPKVTDSQNLLFSSAKKVYGNAHAYHINSVGLNCDGETFLSADDLRVNIWNLDNNVQSFNIVDIKPPNMEELTEVITAAEFHPSHCHLMMYSTSKGTIKLNDLRESALCDTSGMAFEQGEDPDSRSFFSEIISSVSDIKFIQNGELILSRDYLTLKIWDVKMNDKPLQTIDIHDYLRPKLCDLYENDCIFDKFECHASGDGNHLITGSYQNYFNIYNRTTGSGTSIEALKAIRTAKKVSTKENELINPDLLDYNKKCLHVSWNPAIDVVAIAASNNLYLYNAV</sequence>
<dbReference type="GO" id="GO:0000159">
    <property type="term" value="C:protein phosphatase type 2A complex"/>
    <property type="evidence" value="ECO:0007669"/>
    <property type="project" value="InterPro"/>
</dbReference>
<name>A0A7S4P9G0_9EUKA</name>
<dbReference type="PIRSF" id="PIRSF037309">
    <property type="entry name" value="PP2A_PR55"/>
    <property type="match status" value="1"/>
</dbReference>
<reference evidence="4" key="1">
    <citation type="submission" date="2021-01" db="EMBL/GenBank/DDBJ databases">
        <authorList>
            <person name="Corre E."/>
            <person name="Pelletier E."/>
            <person name="Niang G."/>
            <person name="Scheremetjew M."/>
            <person name="Finn R."/>
            <person name="Kale V."/>
            <person name="Holt S."/>
            <person name="Cochrane G."/>
            <person name="Meng A."/>
            <person name="Brown T."/>
            <person name="Cohen L."/>
        </authorList>
    </citation>
    <scope>NUCLEOTIDE SEQUENCE</scope>
    <source>
        <strain evidence="4">SoJaBio B1-5/56/2</strain>
    </source>
</reference>
<dbReference type="SUPFAM" id="SSF50978">
    <property type="entry name" value="WD40 repeat-like"/>
    <property type="match status" value="1"/>
</dbReference>
<gene>
    <name evidence="4" type="ORF">NAES01612_LOCUS20595</name>
</gene>
<dbReference type="InterPro" id="IPR036322">
    <property type="entry name" value="WD40_repeat_dom_sf"/>
</dbReference>
<dbReference type="PROSITE" id="PS01024">
    <property type="entry name" value="PR55_1"/>
    <property type="match status" value="1"/>
</dbReference>
<keyword evidence="3" id="KW-0677">Repeat</keyword>
<evidence type="ECO:0000256" key="1">
    <source>
        <dbReference type="ARBA" id="ARBA00008259"/>
    </source>
</evidence>
<proteinExistence type="inferred from homology"/>
<dbReference type="InterPro" id="IPR000009">
    <property type="entry name" value="PP2A_PR55"/>
</dbReference>
<organism evidence="4">
    <name type="scientific">Paramoeba aestuarina</name>
    <dbReference type="NCBI Taxonomy" id="180227"/>
    <lineage>
        <taxon>Eukaryota</taxon>
        <taxon>Amoebozoa</taxon>
        <taxon>Discosea</taxon>
        <taxon>Flabellinia</taxon>
        <taxon>Dactylopodida</taxon>
        <taxon>Paramoebidae</taxon>
        <taxon>Paramoeba</taxon>
    </lineage>
</organism>
<dbReference type="Gene3D" id="2.130.10.10">
    <property type="entry name" value="YVTN repeat-like/Quinoprotein amine dehydrogenase"/>
    <property type="match status" value="1"/>
</dbReference>
<evidence type="ECO:0000256" key="2">
    <source>
        <dbReference type="ARBA" id="ARBA00022574"/>
    </source>
</evidence>
<dbReference type="InterPro" id="IPR001680">
    <property type="entry name" value="WD40_rpt"/>
</dbReference>
<evidence type="ECO:0008006" key="5">
    <source>
        <dbReference type="Google" id="ProtNLM"/>
    </source>
</evidence>
<dbReference type="PANTHER" id="PTHR11871">
    <property type="entry name" value="PROTEIN PHOSPHATASE PP2A REGULATORY SUBUNIT B"/>
    <property type="match status" value="1"/>
</dbReference>
<evidence type="ECO:0000313" key="4">
    <source>
        <dbReference type="EMBL" id="CAE2327235.1"/>
    </source>
</evidence>
<accession>A0A7S4P9G0</accession>
<dbReference type="Pfam" id="PF00400">
    <property type="entry name" value="WD40"/>
    <property type="match status" value="1"/>
</dbReference>
<evidence type="ECO:0000256" key="3">
    <source>
        <dbReference type="ARBA" id="ARBA00022737"/>
    </source>
</evidence>
<protein>
    <recommendedName>
        <fullName evidence="5">Serine/threonine-protein phosphatase 2A 55 kDa regulatory subunit B</fullName>
    </recommendedName>
</protein>
<dbReference type="PRINTS" id="PR00600">
    <property type="entry name" value="PP2APR55"/>
</dbReference>